<evidence type="ECO:0000313" key="2">
    <source>
        <dbReference type="Proteomes" id="UP001328107"/>
    </source>
</evidence>
<accession>A0AAN5D8U9</accession>
<feature type="non-terminal residue" evidence="1">
    <location>
        <position position="1"/>
    </location>
</feature>
<dbReference type="AlphaFoldDB" id="A0AAN5D8U9"/>
<reference evidence="2" key="1">
    <citation type="submission" date="2022-10" db="EMBL/GenBank/DDBJ databases">
        <title>Genome assembly of Pristionchus species.</title>
        <authorList>
            <person name="Yoshida K."/>
            <person name="Sommer R.J."/>
        </authorList>
    </citation>
    <scope>NUCLEOTIDE SEQUENCE [LARGE SCALE GENOMIC DNA]</scope>
    <source>
        <strain evidence="2">RS5460</strain>
    </source>
</reference>
<name>A0AAN5D8U9_9BILA</name>
<keyword evidence="2" id="KW-1185">Reference proteome</keyword>
<gene>
    <name evidence="1" type="ORF">PMAYCL1PPCAC_28370</name>
</gene>
<dbReference type="EMBL" id="BTRK01000006">
    <property type="protein sequence ID" value="GMR58175.1"/>
    <property type="molecule type" value="Genomic_DNA"/>
</dbReference>
<sequence>LKASGICFVSTSSSTRRTAISVQHTTTQTQVGCTILCLKEANCGACIFNTTTNLCVMLSPPDLSAPDQCPVPYISLVRTTANCP</sequence>
<evidence type="ECO:0000313" key="1">
    <source>
        <dbReference type="EMBL" id="GMR58175.1"/>
    </source>
</evidence>
<comment type="caution">
    <text evidence="1">The sequence shown here is derived from an EMBL/GenBank/DDBJ whole genome shotgun (WGS) entry which is preliminary data.</text>
</comment>
<proteinExistence type="predicted"/>
<dbReference type="Proteomes" id="UP001328107">
    <property type="component" value="Unassembled WGS sequence"/>
</dbReference>
<evidence type="ECO:0008006" key="3">
    <source>
        <dbReference type="Google" id="ProtNLM"/>
    </source>
</evidence>
<protein>
    <recommendedName>
        <fullName evidence="3">Apple domain-containing protein</fullName>
    </recommendedName>
</protein>
<feature type="non-terminal residue" evidence="1">
    <location>
        <position position="84"/>
    </location>
</feature>
<organism evidence="1 2">
    <name type="scientific">Pristionchus mayeri</name>
    <dbReference type="NCBI Taxonomy" id="1317129"/>
    <lineage>
        <taxon>Eukaryota</taxon>
        <taxon>Metazoa</taxon>
        <taxon>Ecdysozoa</taxon>
        <taxon>Nematoda</taxon>
        <taxon>Chromadorea</taxon>
        <taxon>Rhabditida</taxon>
        <taxon>Rhabditina</taxon>
        <taxon>Diplogasteromorpha</taxon>
        <taxon>Diplogasteroidea</taxon>
        <taxon>Neodiplogasteridae</taxon>
        <taxon>Pristionchus</taxon>
    </lineage>
</organism>